<protein>
    <submittedName>
        <fullName evidence="1">YlxP-like protein</fullName>
    </submittedName>
</protein>
<dbReference type="InterPro" id="IPR007546">
    <property type="entry name" value="DUF503"/>
</dbReference>
<accession>A0A2Z4Y6W6</accession>
<evidence type="ECO:0000313" key="1">
    <source>
        <dbReference type="EMBL" id="AXA36954.1"/>
    </source>
</evidence>
<evidence type="ECO:0000313" key="2">
    <source>
        <dbReference type="Proteomes" id="UP000262583"/>
    </source>
</evidence>
<organism evidence="1 2">
    <name type="scientific">Sumerlaea chitinivorans</name>
    <dbReference type="NCBI Taxonomy" id="2250252"/>
    <lineage>
        <taxon>Bacteria</taxon>
        <taxon>Candidatus Sumerlaeota</taxon>
        <taxon>Candidatus Sumerlaeia</taxon>
        <taxon>Candidatus Sumerlaeales</taxon>
        <taxon>Candidatus Sumerlaeaceae</taxon>
        <taxon>Candidatus Sumerlaea</taxon>
    </lineage>
</organism>
<sequence>MVIGSQRVRLFIPHCNSLKEKRSVLRKTIHRLRTHYNCAVAEVDDQNLWQSAILAIVTVAANRPQVDSLLQTIMRDLETAADFQVVEEYLEYL</sequence>
<dbReference type="InterPro" id="IPR036746">
    <property type="entry name" value="TT1725-like_sf"/>
</dbReference>
<dbReference type="AlphaFoldDB" id="A0A2Z4Y6W6"/>
<dbReference type="PANTHER" id="PTHR36441:SF1">
    <property type="entry name" value="DUF503 DOMAIN-CONTAINING PROTEIN"/>
    <property type="match status" value="1"/>
</dbReference>
<dbReference type="PANTHER" id="PTHR36441">
    <property type="entry name" value="HYPOTHETICAL CYTOSOLIC PROTEIN"/>
    <property type="match status" value="1"/>
</dbReference>
<reference evidence="1 2" key="1">
    <citation type="submission" date="2018-05" db="EMBL/GenBank/DDBJ databases">
        <title>A metagenomic window into the 2 km-deep terrestrial subsurface aquifer revealed taxonomically and functionally diverse microbial community comprising novel uncultured bacterial lineages.</title>
        <authorList>
            <person name="Kadnikov V.V."/>
            <person name="Mardanov A.V."/>
            <person name="Beletsky A.V."/>
            <person name="Banks D."/>
            <person name="Pimenov N.V."/>
            <person name="Frank Y.A."/>
            <person name="Karnachuk O.V."/>
            <person name="Ravin N.V."/>
        </authorList>
    </citation>
    <scope>NUCLEOTIDE SEQUENCE [LARGE SCALE GENOMIC DNA]</scope>
    <source>
        <strain evidence="1">BY</strain>
    </source>
</reference>
<dbReference type="Pfam" id="PF04456">
    <property type="entry name" value="DUF503"/>
    <property type="match status" value="1"/>
</dbReference>
<dbReference type="SUPFAM" id="SSF103007">
    <property type="entry name" value="Hypothetical protein TT1725"/>
    <property type="match status" value="1"/>
</dbReference>
<dbReference type="KEGG" id="schv:BRCON_2177"/>
<gene>
    <name evidence="1" type="ORF">BRCON_2177</name>
</gene>
<dbReference type="Gene3D" id="3.30.70.1120">
    <property type="entry name" value="TT1725-like"/>
    <property type="match status" value="1"/>
</dbReference>
<proteinExistence type="predicted"/>
<dbReference type="EMBL" id="CP030759">
    <property type="protein sequence ID" value="AXA36954.1"/>
    <property type="molecule type" value="Genomic_DNA"/>
</dbReference>
<dbReference type="Proteomes" id="UP000262583">
    <property type="component" value="Chromosome"/>
</dbReference>
<name>A0A2Z4Y6W6_SUMC1</name>